<dbReference type="GO" id="GO:0003723">
    <property type="term" value="F:RNA binding"/>
    <property type="evidence" value="ECO:0007669"/>
    <property type="project" value="UniProtKB-UniRule"/>
</dbReference>
<dbReference type="Gene3D" id="3.30.2300.10">
    <property type="entry name" value="THUMP superfamily"/>
    <property type="match status" value="1"/>
</dbReference>
<keyword evidence="1" id="KW-0694">RNA-binding</keyword>
<dbReference type="GO" id="GO:0006400">
    <property type="term" value="P:tRNA modification"/>
    <property type="evidence" value="ECO:0007669"/>
    <property type="project" value="InterPro"/>
</dbReference>
<dbReference type="InterPro" id="IPR040183">
    <property type="entry name" value="THUMPD1-like"/>
</dbReference>
<feature type="region of interest" description="Disordered" evidence="2">
    <location>
        <begin position="266"/>
        <end position="321"/>
    </location>
</feature>
<evidence type="ECO:0000256" key="2">
    <source>
        <dbReference type="SAM" id="MobiDB-lite"/>
    </source>
</evidence>
<dbReference type="EMBL" id="JAQQWP010000010">
    <property type="protein sequence ID" value="KAK8097312.1"/>
    <property type="molecule type" value="Genomic_DNA"/>
</dbReference>
<feature type="domain" description="THUMP" evidence="3">
    <location>
        <begin position="125"/>
        <end position="244"/>
    </location>
</feature>
<name>A0AAW0QH03_9PEZI</name>
<dbReference type="PANTHER" id="PTHR13452">
    <property type="entry name" value="THUMP DOMAIN CONTAINING PROTEIN 1-RELATED"/>
    <property type="match status" value="1"/>
</dbReference>
<evidence type="ECO:0000259" key="3">
    <source>
        <dbReference type="PROSITE" id="PS51165"/>
    </source>
</evidence>
<proteinExistence type="predicted"/>
<sequence length="321" mass="35625">METMRSKGRTLDVGDVGFWVTCQRGKEIKALDEVVAMCDEYGEKLYGIKSMMDDDNDSDEDEGDIEAAIQKEIAGIKEQASKRKSMDTSIFSPMRLSLDCLLFVKTKQPVEPRQFARQVCEDAMQVTDRKQRRSRFLNRITPITLMGSATKLGIEETARTVLAPEFDLVPVGEESESTETKDEANGPSYAIRVSSRAQSSLKTQDVIKLIASLVGPRHKVDLTKPDKFVLVEIFQTFCGMSVVEGDWNDFKRYNIRELYESATAKAVGSKTQDFPKDGQSAKGETAVEPNSAVGSKHAGSDSKSIEDDTLKAVQKQESPLN</sequence>
<dbReference type="Pfam" id="PF02926">
    <property type="entry name" value="THUMP"/>
    <property type="match status" value="1"/>
</dbReference>
<accession>A0AAW0QH03</accession>
<dbReference type="SUPFAM" id="SSF143437">
    <property type="entry name" value="THUMP domain-like"/>
    <property type="match status" value="1"/>
</dbReference>
<evidence type="ECO:0000256" key="1">
    <source>
        <dbReference type="PROSITE-ProRule" id="PRU00529"/>
    </source>
</evidence>
<dbReference type="PANTHER" id="PTHR13452:SF10">
    <property type="entry name" value="THUMP DOMAIN-CONTAINING PROTEIN 1"/>
    <property type="match status" value="1"/>
</dbReference>
<evidence type="ECO:0000313" key="4">
    <source>
        <dbReference type="EMBL" id="KAK8097312.1"/>
    </source>
</evidence>
<feature type="compositionally biased region" description="Basic and acidic residues" evidence="2">
    <location>
        <begin position="298"/>
        <end position="310"/>
    </location>
</feature>
<gene>
    <name evidence="4" type="ORF">PG999_013256</name>
</gene>
<evidence type="ECO:0000313" key="5">
    <source>
        <dbReference type="Proteomes" id="UP001392437"/>
    </source>
</evidence>
<dbReference type="AlphaFoldDB" id="A0AAW0QH03"/>
<reference evidence="4 5" key="1">
    <citation type="submission" date="2023-01" db="EMBL/GenBank/DDBJ databases">
        <title>Analysis of 21 Apiospora genomes using comparative genomics revels a genus with tremendous synthesis potential of carbohydrate active enzymes and secondary metabolites.</title>
        <authorList>
            <person name="Sorensen T."/>
        </authorList>
    </citation>
    <scope>NUCLEOTIDE SEQUENCE [LARGE SCALE GENOMIC DNA]</scope>
    <source>
        <strain evidence="4 5">CBS 117206</strain>
    </source>
</reference>
<dbReference type="CDD" id="cd11717">
    <property type="entry name" value="THUMP_THUMPD1_like"/>
    <property type="match status" value="1"/>
</dbReference>
<dbReference type="PROSITE" id="PS51165">
    <property type="entry name" value="THUMP"/>
    <property type="match status" value="1"/>
</dbReference>
<protein>
    <recommendedName>
        <fullName evidence="3">THUMP domain-containing protein</fullName>
    </recommendedName>
</protein>
<organism evidence="4 5">
    <name type="scientific">Apiospora kogelbergensis</name>
    <dbReference type="NCBI Taxonomy" id="1337665"/>
    <lineage>
        <taxon>Eukaryota</taxon>
        <taxon>Fungi</taxon>
        <taxon>Dikarya</taxon>
        <taxon>Ascomycota</taxon>
        <taxon>Pezizomycotina</taxon>
        <taxon>Sordariomycetes</taxon>
        <taxon>Xylariomycetidae</taxon>
        <taxon>Amphisphaeriales</taxon>
        <taxon>Apiosporaceae</taxon>
        <taxon>Apiospora</taxon>
    </lineage>
</organism>
<comment type="caution">
    <text evidence="4">The sequence shown here is derived from an EMBL/GenBank/DDBJ whole genome shotgun (WGS) entry which is preliminary data.</text>
</comment>
<dbReference type="Proteomes" id="UP001392437">
    <property type="component" value="Unassembled WGS sequence"/>
</dbReference>
<keyword evidence="5" id="KW-1185">Reference proteome</keyword>
<dbReference type="InterPro" id="IPR004114">
    <property type="entry name" value="THUMP_dom"/>
</dbReference>